<feature type="region of interest" description="Disordered" evidence="1">
    <location>
        <begin position="1"/>
        <end position="36"/>
    </location>
</feature>
<reference evidence="2" key="3">
    <citation type="submission" date="2025-09" db="UniProtKB">
        <authorList>
            <consortium name="Ensembl"/>
        </authorList>
    </citation>
    <scope>IDENTIFICATION</scope>
</reference>
<accession>A0A8C6KJP2</accession>
<protein>
    <submittedName>
        <fullName evidence="2">Uncharacterized protein</fullName>
    </submittedName>
</protein>
<reference evidence="2" key="1">
    <citation type="submission" date="2014-08" db="EMBL/GenBank/DDBJ databases">
        <authorList>
            <person name="Senf B."/>
            <person name="Petzold A."/>
            <person name="Downie B.R."/>
            <person name="Koch P."/>
            <person name="Platzer M."/>
        </authorList>
    </citation>
    <scope>NUCLEOTIDE SEQUENCE [LARGE SCALE GENOMIC DNA]</scope>
    <source>
        <strain evidence="2">GRZ</strain>
    </source>
</reference>
<proteinExistence type="predicted"/>
<evidence type="ECO:0000313" key="3">
    <source>
        <dbReference type="Proteomes" id="UP000694548"/>
    </source>
</evidence>
<organism evidence="2 3">
    <name type="scientific">Nothobranchius furzeri</name>
    <name type="common">Turquoise killifish</name>
    <dbReference type="NCBI Taxonomy" id="105023"/>
    <lineage>
        <taxon>Eukaryota</taxon>
        <taxon>Metazoa</taxon>
        <taxon>Chordata</taxon>
        <taxon>Craniata</taxon>
        <taxon>Vertebrata</taxon>
        <taxon>Euteleostomi</taxon>
        <taxon>Actinopterygii</taxon>
        <taxon>Neopterygii</taxon>
        <taxon>Teleostei</taxon>
        <taxon>Neoteleostei</taxon>
        <taxon>Acanthomorphata</taxon>
        <taxon>Ovalentaria</taxon>
        <taxon>Atherinomorphae</taxon>
        <taxon>Cyprinodontiformes</taxon>
        <taxon>Nothobranchiidae</taxon>
        <taxon>Nothobranchius</taxon>
    </lineage>
</organism>
<dbReference type="Ensembl" id="ENSNFUT00015006165.1">
    <property type="protein sequence ID" value="ENSNFUP00015005848.1"/>
    <property type="gene ID" value="ENSNFUG00015002920.1"/>
</dbReference>
<dbReference type="AlphaFoldDB" id="A0A8C6KJP2"/>
<dbReference type="Proteomes" id="UP000694548">
    <property type="component" value="Chromosome sgr05"/>
</dbReference>
<evidence type="ECO:0000256" key="1">
    <source>
        <dbReference type="SAM" id="MobiDB-lite"/>
    </source>
</evidence>
<keyword evidence="3" id="KW-1185">Reference proteome</keyword>
<sequence length="98" mass="11543">MNKKQQRKLTETKILSDNGKDERPGKKKLTSKWNRQDSLRKKQSEFGAGHCLNKLPLTSRHKLMFLPVKVVFQRRKCPQLGVKRHNFKLSVFLLVFSH</sequence>
<evidence type="ECO:0000313" key="2">
    <source>
        <dbReference type="Ensembl" id="ENSNFUP00015005848.1"/>
    </source>
</evidence>
<reference evidence="2" key="2">
    <citation type="submission" date="2025-08" db="UniProtKB">
        <authorList>
            <consortium name="Ensembl"/>
        </authorList>
    </citation>
    <scope>IDENTIFICATION</scope>
</reference>
<name>A0A8C6KJP2_NOTFU</name>